<dbReference type="InterPro" id="IPR003416">
    <property type="entry name" value="MgtC/SapB/SrpB/YhiD_fam"/>
</dbReference>
<dbReference type="RefSeq" id="WP_056124990.1">
    <property type="nucleotide sequence ID" value="NZ_WSES01000002.1"/>
</dbReference>
<keyword evidence="4 7" id="KW-0812">Transmembrane</keyword>
<gene>
    <name evidence="9" type="ORF">GPY61_07300</name>
</gene>
<evidence type="ECO:0000256" key="3">
    <source>
        <dbReference type="ARBA" id="ARBA00022475"/>
    </source>
</evidence>
<comment type="similarity">
    <text evidence="2 7">Belongs to the MgtC/SapB family.</text>
</comment>
<dbReference type="PANTHER" id="PTHR33778:SF1">
    <property type="entry name" value="MAGNESIUM TRANSPORTER YHID-RELATED"/>
    <property type="match status" value="1"/>
</dbReference>
<proteinExistence type="inferred from homology"/>
<evidence type="ECO:0000256" key="1">
    <source>
        <dbReference type="ARBA" id="ARBA00004651"/>
    </source>
</evidence>
<comment type="caution">
    <text evidence="9">The sequence shown here is derived from an EMBL/GenBank/DDBJ whole genome shotgun (WGS) entry which is preliminary data.</text>
</comment>
<keyword evidence="5 7" id="KW-1133">Transmembrane helix</keyword>
<keyword evidence="10" id="KW-1185">Reference proteome</keyword>
<dbReference type="InterPro" id="IPR036259">
    <property type="entry name" value="MFS_trans_sf"/>
</dbReference>
<feature type="domain" description="MgtC/SapB/SrpB/YhiD N-terminal" evidence="8">
    <location>
        <begin position="10"/>
        <end position="139"/>
    </location>
</feature>
<dbReference type="PANTHER" id="PTHR33778">
    <property type="entry name" value="PROTEIN MGTC"/>
    <property type="match status" value="1"/>
</dbReference>
<comment type="subcellular location">
    <subcellularLocation>
        <location evidence="7">Cell inner membrane</location>
        <topology evidence="7">Multi-pass membrane protein</topology>
    </subcellularLocation>
    <subcellularLocation>
        <location evidence="1">Cell membrane</location>
        <topology evidence="1">Multi-pass membrane protein</topology>
    </subcellularLocation>
</comment>
<evidence type="ECO:0000256" key="5">
    <source>
        <dbReference type="ARBA" id="ARBA00022989"/>
    </source>
</evidence>
<dbReference type="InterPro" id="IPR049177">
    <property type="entry name" value="MgtC_SapB_SrpB_YhiD_N"/>
</dbReference>
<feature type="transmembrane region" description="Helical" evidence="7">
    <location>
        <begin position="68"/>
        <end position="86"/>
    </location>
</feature>
<sequence>MDYLDILLRLTVSVLVGGLIGLDRNLHGKPTGIRTLGLVSLGACVLTLAGANFLTGDGQADASAVSRVIQGLVTGIGFLGSGVIIRDNGSDRVRGLTTAASIWITAILGILCGMGSWQIAAIALVLVFLLFVCGKPIERALHRRWLDKPEKEKQAITLHEE</sequence>
<protein>
    <recommendedName>
        <fullName evidence="7">Protein MgtC</fullName>
    </recommendedName>
</protein>
<name>A0A7X3K6T0_9BURK</name>
<accession>A0A7X3K6T0</accession>
<evidence type="ECO:0000256" key="6">
    <source>
        <dbReference type="ARBA" id="ARBA00023136"/>
    </source>
</evidence>
<dbReference type="PRINTS" id="PR01837">
    <property type="entry name" value="MGTCSAPBPROT"/>
</dbReference>
<dbReference type="Pfam" id="PF02308">
    <property type="entry name" value="MgtC"/>
    <property type="match status" value="1"/>
</dbReference>
<evidence type="ECO:0000313" key="10">
    <source>
        <dbReference type="Proteomes" id="UP000443353"/>
    </source>
</evidence>
<evidence type="ECO:0000256" key="4">
    <source>
        <dbReference type="ARBA" id="ARBA00022692"/>
    </source>
</evidence>
<keyword evidence="7" id="KW-0997">Cell inner membrane</keyword>
<dbReference type="GO" id="GO:0005886">
    <property type="term" value="C:plasma membrane"/>
    <property type="evidence" value="ECO:0007669"/>
    <property type="project" value="UniProtKB-SubCell"/>
</dbReference>
<dbReference type="EMBL" id="WSES01000002">
    <property type="protein sequence ID" value="MVW59732.1"/>
    <property type="molecule type" value="Genomic_DNA"/>
</dbReference>
<feature type="transmembrane region" description="Helical" evidence="7">
    <location>
        <begin position="117"/>
        <end position="134"/>
    </location>
</feature>
<reference evidence="9 10" key="1">
    <citation type="submission" date="2019-12" db="EMBL/GenBank/DDBJ databases">
        <authorList>
            <person name="Li C."/>
            <person name="Zhao J."/>
        </authorList>
    </citation>
    <scope>NUCLEOTIDE SEQUENCE [LARGE SCALE GENOMIC DNA]</scope>
    <source>
        <strain evidence="9 10">NEAU-DD11</strain>
    </source>
</reference>
<evidence type="ECO:0000256" key="2">
    <source>
        <dbReference type="ARBA" id="ARBA00009298"/>
    </source>
</evidence>
<evidence type="ECO:0000259" key="8">
    <source>
        <dbReference type="Pfam" id="PF02308"/>
    </source>
</evidence>
<organism evidence="9 10">
    <name type="scientific">Massilia cellulosiltytica</name>
    <dbReference type="NCBI Taxonomy" id="2683234"/>
    <lineage>
        <taxon>Bacteria</taxon>
        <taxon>Pseudomonadati</taxon>
        <taxon>Pseudomonadota</taxon>
        <taxon>Betaproteobacteria</taxon>
        <taxon>Burkholderiales</taxon>
        <taxon>Oxalobacteraceae</taxon>
        <taxon>Telluria group</taxon>
        <taxon>Massilia</taxon>
    </lineage>
</organism>
<dbReference type="AlphaFoldDB" id="A0A7X3K6T0"/>
<keyword evidence="3" id="KW-1003">Cell membrane</keyword>
<keyword evidence="6 7" id="KW-0472">Membrane</keyword>
<evidence type="ECO:0000313" key="9">
    <source>
        <dbReference type="EMBL" id="MVW59732.1"/>
    </source>
</evidence>
<dbReference type="Proteomes" id="UP000443353">
    <property type="component" value="Unassembled WGS sequence"/>
</dbReference>
<feature type="transmembrane region" description="Helical" evidence="7">
    <location>
        <begin position="35"/>
        <end position="56"/>
    </location>
</feature>
<evidence type="ECO:0000256" key="7">
    <source>
        <dbReference type="RuleBase" id="RU365041"/>
    </source>
</evidence>
<feature type="transmembrane region" description="Helical" evidence="7">
    <location>
        <begin position="6"/>
        <end position="23"/>
    </location>
</feature>
<dbReference type="SUPFAM" id="SSF103473">
    <property type="entry name" value="MFS general substrate transporter"/>
    <property type="match status" value="1"/>
</dbReference>